<dbReference type="SUPFAM" id="SSF50242">
    <property type="entry name" value="TIMP-like"/>
    <property type="match status" value="1"/>
</dbReference>
<dbReference type="InterPro" id="IPR036383">
    <property type="entry name" value="TSP1_rpt_sf"/>
</dbReference>
<keyword evidence="3 4" id="KW-1015">Disulfide bond</keyword>
<dbReference type="InterPro" id="IPR045371">
    <property type="entry name" value="ADAMTS_CR_3"/>
</dbReference>
<dbReference type="Pfam" id="PF19236">
    <property type="entry name" value="ADAMTS_CR_3"/>
    <property type="match status" value="1"/>
</dbReference>
<dbReference type="InterPro" id="IPR010294">
    <property type="entry name" value="ADAMTS_spacer1"/>
</dbReference>
<dbReference type="OrthoDB" id="5984913at2759"/>
<sequence length="519" mass="59480">MLSYSSTSVRLVVVYFLWTLQGSPSSCQGQKQQQSVSFGFNNGWSSWRSWSSCSQTCGGGVSVQTRHCLSSREDADKLCPGNPRQYRVCNTQDCPPGSIDFRHLQCAAYNNKDIFGNYHYQWVPFQTGHSDCDLSCLAEGQNFYYTFGRVLDGTKCHTDSDGVCINGHCLQVGCDLVLGSGEKMDICGVCGGKNASCRHHHNVYTTEQPPSGLFGYNEVTMIPAGATHIKVTDNSKNYLALRNGNFRYVINGDWSINWPGVYSVAGTKVLYRRSADNQESFEAKGPTEENLYVMVLFTEQNSGIEYEYWLPNDYYNFYHRHRNPLLPKQYEVATAWDEVSTTQSAPKTSKAVLWKPGVLINPHPQPRLQRENTETNDILEAPRLGKCGKCKKVQGRQNKIKQYCEKDFVFRGKVISKKTVGHETRYEVQVILTYKNKFPIVRREYVWVPNLCDCPNLLEKREYVLMAQRHVNFEHTLNRILLNSTSFVRPYRPKEEKLLRGLDKECAKHRYQLRKKFQT</sequence>
<name>A0A6P8P5R3_GEOSA</name>
<feature type="signal peptide" evidence="5">
    <location>
        <begin position="1"/>
        <end position="29"/>
    </location>
</feature>
<dbReference type="PANTHER" id="PTHR13723:SF310">
    <property type="entry name" value="ADAMTS-LIKE 5"/>
    <property type="match status" value="1"/>
</dbReference>
<feature type="domain" description="NTR" evidence="6">
    <location>
        <begin position="387"/>
        <end position="506"/>
    </location>
</feature>
<dbReference type="InterPro" id="IPR001134">
    <property type="entry name" value="Netrin_domain"/>
</dbReference>
<dbReference type="SMART" id="SM00209">
    <property type="entry name" value="TSP1"/>
    <property type="match status" value="1"/>
</dbReference>
<dbReference type="KEGG" id="gsh:117348330"/>
<dbReference type="GO" id="GO:0030198">
    <property type="term" value="P:extracellular matrix organization"/>
    <property type="evidence" value="ECO:0007669"/>
    <property type="project" value="InterPro"/>
</dbReference>
<evidence type="ECO:0000313" key="8">
    <source>
        <dbReference type="RefSeq" id="XP_033776215.1"/>
    </source>
</evidence>
<dbReference type="PRINTS" id="PR01857">
    <property type="entry name" value="ADAMTSFAMILY"/>
</dbReference>
<keyword evidence="5" id="KW-0732">Signal</keyword>
<dbReference type="Gene3D" id="2.60.120.830">
    <property type="match status" value="1"/>
</dbReference>
<organism evidence="7 8">
    <name type="scientific">Geotrypetes seraphini</name>
    <name type="common">Gaboon caecilian</name>
    <name type="synonym">Caecilia seraphini</name>
    <dbReference type="NCBI Taxonomy" id="260995"/>
    <lineage>
        <taxon>Eukaryota</taxon>
        <taxon>Metazoa</taxon>
        <taxon>Chordata</taxon>
        <taxon>Craniata</taxon>
        <taxon>Vertebrata</taxon>
        <taxon>Euteleostomi</taxon>
        <taxon>Amphibia</taxon>
        <taxon>Gymnophiona</taxon>
        <taxon>Geotrypetes</taxon>
    </lineage>
</organism>
<dbReference type="Proteomes" id="UP000515159">
    <property type="component" value="Chromosome 14"/>
</dbReference>
<comment type="subcellular location">
    <subcellularLocation>
        <location evidence="1">Secreted</location>
    </subcellularLocation>
</comment>
<dbReference type="Pfam" id="PF01759">
    <property type="entry name" value="NTR"/>
    <property type="match status" value="1"/>
</dbReference>
<dbReference type="InterPro" id="IPR000884">
    <property type="entry name" value="TSP1_rpt"/>
</dbReference>
<reference evidence="8" key="1">
    <citation type="submission" date="2025-08" db="UniProtKB">
        <authorList>
            <consortium name="RefSeq"/>
        </authorList>
    </citation>
    <scope>IDENTIFICATION</scope>
</reference>
<dbReference type="PROSITE" id="PS50189">
    <property type="entry name" value="NTR"/>
    <property type="match status" value="1"/>
</dbReference>
<dbReference type="SUPFAM" id="SSF82895">
    <property type="entry name" value="TSP-1 type 1 repeat"/>
    <property type="match status" value="1"/>
</dbReference>
<dbReference type="GeneID" id="117348330"/>
<dbReference type="FunCoup" id="A0A6P8P5R3">
    <property type="interactions" value="60"/>
</dbReference>
<dbReference type="PROSITE" id="PS50092">
    <property type="entry name" value="TSP1"/>
    <property type="match status" value="1"/>
</dbReference>
<gene>
    <name evidence="8" type="primary">ADAMTSL5</name>
</gene>
<dbReference type="CTD" id="339366"/>
<dbReference type="FunFam" id="2.20.100.10:FF:000001">
    <property type="entry name" value="semaphorin-5A isoform X1"/>
    <property type="match status" value="1"/>
</dbReference>
<protein>
    <submittedName>
        <fullName evidence="8">ADAMTS-like protein 5 isoform X1</fullName>
    </submittedName>
</protein>
<dbReference type="InterPro" id="IPR018933">
    <property type="entry name" value="Netrin_module_non-TIMP"/>
</dbReference>
<dbReference type="Gene3D" id="2.20.100.10">
    <property type="entry name" value="Thrombospondin type-1 (TSP1) repeat"/>
    <property type="match status" value="1"/>
</dbReference>
<proteinExistence type="predicted"/>
<feature type="disulfide bond" evidence="4">
    <location>
        <begin position="53"/>
        <end position="89"/>
    </location>
</feature>
<dbReference type="GO" id="GO:0031012">
    <property type="term" value="C:extracellular matrix"/>
    <property type="evidence" value="ECO:0007669"/>
    <property type="project" value="TreeGrafter"/>
</dbReference>
<evidence type="ECO:0000256" key="5">
    <source>
        <dbReference type="SAM" id="SignalP"/>
    </source>
</evidence>
<dbReference type="InParanoid" id="A0A6P8P5R3"/>
<evidence type="ECO:0000256" key="3">
    <source>
        <dbReference type="ARBA" id="ARBA00023157"/>
    </source>
</evidence>
<dbReference type="GO" id="GO:0004222">
    <property type="term" value="F:metalloendopeptidase activity"/>
    <property type="evidence" value="ECO:0007669"/>
    <property type="project" value="TreeGrafter"/>
</dbReference>
<evidence type="ECO:0000256" key="2">
    <source>
        <dbReference type="ARBA" id="ARBA00022525"/>
    </source>
</evidence>
<keyword evidence="2" id="KW-0964">Secreted</keyword>
<dbReference type="GO" id="GO:0006508">
    <property type="term" value="P:proteolysis"/>
    <property type="evidence" value="ECO:0007669"/>
    <property type="project" value="TreeGrafter"/>
</dbReference>
<dbReference type="AlphaFoldDB" id="A0A6P8P5R3"/>
<evidence type="ECO:0000313" key="7">
    <source>
        <dbReference type="Proteomes" id="UP000515159"/>
    </source>
</evidence>
<evidence type="ECO:0000256" key="4">
    <source>
        <dbReference type="PIRSR" id="PIRSR613273-3"/>
    </source>
</evidence>
<dbReference type="RefSeq" id="XP_033776215.1">
    <property type="nucleotide sequence ID" value="XM_033920324.1"/>
</dbReference>
<dbReference type="Gene3D" id="2.40.50.120">
    <property type="match status" value="1"/>
</dbReference>
<dbReference type="FunFam" id="2.60.120.830:FF:000001">
    <property type="entry name" value="A disintegrin and metalloproteinase with thrombospondin motifs 1"/>
    <property type="match status" value="1"/>
</dbReference>
<dbReference type="CDD" id="cd03523">
    <property type="entry name" value="NTR_like"/>
    <property type="match status" value="1"/>
</dbReference>
<keyword evidence="7" id="KW-1185">Reference proteome</keyword>
<dbReference type="Pfam" id="PF05986">
    <property type="entry name" value="ADAMTS_spacer1"/>
    <property type="match status" value="1"/>
</dbReference>
<dbReference type="Pfam" id="PF00090">
    <property type="entry name" value="TSP_1"/>
    <property type="match status" value="1"/>
</dbReference>
<dbReference type="PANTHER" id="PTHR13723">
    <property type="entry name" value="ADAMTS A DISINTEGRIN AND METALLOPROTEASE WITH THROMBOSPONDIN MOTIFS PROTEASE"/>
    <property type="match status" value="1"/>
</dbReference>
<accession>A0A6P8P5R3</accession>
<evidence type="ECO:0000259" key="6">
    <source>
        <dbReference type="PROSITE" id="PS50189"/>
    </source>
</evidence>
<dbReference type="InterPro" id="IPR013273">
    <property type="entry name" value="ADAMTS/ADAMTS-like"/>
</dbReference>
<dbReference type="InterPro" id="IPR050439">
    <property type="entry name" value="ADAMTS_ADAMTS-like"/>
</dbReference>
<dbReference type="InterPro" id="IPR008993">
    <property type="entry name" value="TIMP-like_OB-fold"/>
</dbReference>
<feature type="disulfide bond" evidence="4">
    <location>
        <begin position="68"/>
        <end position="79"/>
    </location>
</feature>
<feature type="disulfide bond" evidence="4">
    <location>
        <begin position="57"/>
        <end position="94"/>
    </location>
</feature>
<evidence type="ECO:0000256" key="1">
    <source>
        <dbReference type="ARBA" id="ARBA00004613"/>
    </source>
</evidence>
<dbReference type="SMART" id="SM00643">
    <property type="entry name" value="C345C"/>
    <property type="match status" value="1"/>
</dbReference>
<feature type="chain" id="PRO_5027700657" evidence="5">
    <location>
        <begin position="30"/>
        <end position="519"/>
    </location>
</feature>
<dbReference type="GO" id="GO:0005576">
    <property type="term" value="C:extracellular region"/>
    <property type="evidence" value="ECO:0007669"/>
    <property type="project" value="UniProtKB-SubCell"/>
</dbReference>